<protein>
    <recommendedName>
        <fullName evidence="3">FG-GAP repeat protein</fullName>
    </recommendedName>
</protein>
<reference evidence="2" key="1">
    <citation type="submission" date="2021-01" db="EMBL/GenBank/DDBJ databases">
        <authorList>
            <person name="Corre E."/>
            <person name="Pelletier E."/>
            <person name="Niang G."/>
            <person name="Scheremetjew M."/>
            <person name="Finn R."/>
            <person name="Kale V."/>
            <person name="Holt S."/>
            <person name="Cochrane G."/>
            <person name="Meng A."/>
            <person name="Brown T."/>
            <person name="Cohen L."/>
        </authorList>
    </citation>
    <scope>NUCLEOTIDE SEQUENCE</scope>
    <source>
        <strain evidence="2">NIES-2562</strain>
    </source>
</reference>
<dbReference type="SUPFAM" id="SSF69318">
    <property type="entry name" value="Integrin alpha N-terminal domain"/>
    <property type="match status" value="1"/>
</dbReference>
<organism evidence="2">
    <name type="scientific">Palpitomonas bilix</name>
    <dbReference type="NCBI Taxonomy" id="652834"/>
    <lineage>
        <taxon>Eukaryota</taxon>
        <taxon>Eukaryota incertae sedis</taxon>
    </lineage>
</organism>
<gene>
    <name evidence="2" type="ORF">PBIL07802_LOCUS14486</name>
</gene>
<dbReference type="EMBL" id="HBIB01022218">
    <property type="protein sequence ID" value="CAE0252259.1"/>
    <property type="molecule type" value="Transcribed_RNA"/>
</dbReference>
<accession>A0A7S3DB35</accession>
<dbReference type="AlphaFoldDB" id="A0A7S3DB35"/>
<proteinExistence type="predicted"/>
<evidence type="ECO:0000313" key="2">
    <source>
        <dbReference type="EMBL" id="CAE0252259.1"/>
    </source>
</evidence>
<dbReference type="PANTHER" id="PTHR35836">
    <property type="entry name" value="VCBS REPEAT-CONTAINING PROTEIN"/>
    <property type="match status" value="1"/>
</dbReference>
<name>A0A7S3DB35_9EUKA</name>
<feature type="chain" id="PRO_5030961516" description="FG-GAP repeat protein" evidence="1">
    <location>
        <begin position="17"/>
        <end position="442"/>
    </location>
</feature>
<dbReference type="InterPro" id="IPR028994">
    <property type="entry name" value="Integrin_alpha_N"/>
</dbReference>
<evidence type="ECO:0008006" key="3">
    <source>
        <dbReference type="Google" id="ProtNLM"/>
    </source>
</evidence>
<keyword evidence="1" id="KW-0732">Signal</keyword>
<sequence length="442" mass="46878">MFAFIAVASVLALCRADLPSLPLAAPLNFTAADGTQWQLTPSGTLDVEHPSFLVRTPSPFTDGKDVLWITQFTGNPLKKGTISYVDDVRSIADWGSANQVHVQEFDEKFTWPNKVSLLPDGAIAGVEKALVVPDGFLVPGKSTGSIKVLVLKSSTVDAGTVVELAPEKSGYFYHEATWLDLDGDGDLDCLTARATKPIIFGSAGGQLVWLENPGSSFNAGDNWKLHEITDGPDILFSTKVGSDGNIYVFAPQFFTKKLGLYVVSPKTGTIVDSKIIDPNLGPGYCVNFLDVNGDGVEDLVASNHQGDGSGGIFAYDLPQDGAYLNGSYARHTLNSGFPVRESGIGQAAPGIIDFQPVPGSGKGLRTSTRPLLFVAGDGSESAYILTPSGGKGSYTYEKSLEVNGHGTVGILNAMQRDDGAYEILIPNYDGGNIFSVTLSQIE</sequence>
<evidence type="ECO:0000256" key="1">
    <source>
        <dbReference type="SAM" id="SignalP"/>
    </source>
</evidence>
<feature type="signal peptide" evidence="1">
    <location>
        <begin position="1"/>
        <end position="16"/>
    </location>
</feature>
<dbReference type="PANTHER" id="PTHR35836:SF1">
    <property type="entry name" value="VCBS REPEAT-CONTAINING PROTEIN"/>
    <property type="match status" value="1"/>
</dbReference>